<evidence type="ECO:0000256" key="1">
    <source>
        <dbReference type="SAM" id="MobiDB-lite"/>
    </source>
</evidence>
<feature type="compositionally biased region" description="Polar residues" evidence="1">
    <location>
        <begin position="1"/>
        <end position="11"/>
    </location>
</feature>
<accession>A0A6J8C3S1</accession>
<evidence type="ECO:0000313" key="3">
    <source>
        <dbReference type="Proteomes" id="UP000507470"/>
    </source>
</evidence>
<evidence type="ECO:0000313" key="2">
    <source>
        <dbReference type="EMBL" id="CAC5390372.1"/>
    </source>
</evidence>
<name>A0A6J8C3S1_MYTCO</name>
<reference evidence="2 3" key="1">
    <citation type="submission" date="2020-06" db="EMBL/GenBank/DDBJ databases">
        <authorList>
            <person name="Li R."/>
            <person name="Bekaert M."/>
        </authorList>
    </citation>
    <scope>NUCLEOTIDE SEQUENCE [LARGE SCALE GENOMIC DNA]</scope>
    <source>
        <strain evidence="3">wild</strain>
    </source>
</reference>
<feature type="compositionally biased region" description="Basic and acidic residues" evidence="1">
    <location>
        <begin position="142"/>
        <end position="156"/>
    </location>
</feature>
<protein>
    <submittedName>
        <fullName evidence="2">Uncharacterized protein</fullName>
    </submittedName>
</protein>
<feature type="compositionally biased region" description="Basic residues" evidence="1">
    <location>
        <begin position="191"/>
        <end position="204"/>
    </location>
</feature>
<organism evidence="2 3">
    <name type="scientific">Mytilus coruscus</name>
    <name type="common">Sea mussel</name>
    <dbReference type="NCBI Taxonomy" id="42192"/>
    <lineage>
        <taxon>Eukaryota</taxon>
        <taxon>Metazoa</taxon>
        <taxon>Spiralia</taxon>
        <taxon>Lophotrochozoa</taxon>
        <taxon>Mollusca</taxon>
        <taxon>Bivalvia</taxon>
        <taxon>Autobranchia</taxon>
        <taxon>Pteriomorphia</taxon>
        <taxon>Mytilida</taxon>
        <taxon>Mytiloidea</taxon>
        <taxon>Mytilidae</taxon>
        <taxon>Mytilinae</taxon>
        <taxon>Mytilus</taxon>
    </lineage>
</organism>
<sequence>MFHQTAENQSGEVEESKAPQTLKVDVQDTDGVRIVISHTISLVPSLWRILDNLLVKRTAEPKIFCFIAWRKSKVVKLKRVEHPSLRRLMSRILMSRGQLNSNLLLRHMAENQSGEVEQSRASQSVEVDVQDTDGVRKSNAFHIKDPRQSSSQEDRHGKLIPRTLWCEEGYISNNKYYAFHMKDPRQSSSQQKRHGRLKSRIMMV</sequence>
<gene>
    <name evidence="2" type="ORF">MCOR_25474</name>
</gene>
<feature type="region of interest" description="Disordered" evidence="1">
    <location>
        <begin position="1"/>
        <end position="22"/>
    </location>
</feature>
<proteinExistence type="predicted"/>
<keyword evidence="3" id="KW-1185">Reference proteome</keyword>
<dbReference type="AlphaFoldDB" id="A0A6J8C3S1"/>
<dbReference type="EMBL" id="CACVKT020004510">
    <property type="protein sequence ID" value="CAC5390372.1"/>
    <property type="molecule type" value="Genomic_DNA"/>
</dbReference>
<feature type="region of interest" description="Disordered" evidence="1">
    <location>
        <begin position="183"/>
        <end position="204"/>
    </location>
</feature>
<dbReference type="Proteomes" id="UP000507470">
    <property type="component" value="Unassembled WGS sequence"/>
</dbReference>
<feature type="region of interest" description="Disordered" evidence="1">
    <location>
        <begin position="137"/>
        <end position="156"/>
    </location>
</feature>